<keyword evidence="2 3" id="KW-0040">ANK repeat</keyword>
<dbReference type="PROSITE" id="PS50297">
    <property type="entry name" value="ANK_REP_REGION"/>
    <property type="match status" value="1"/>
</dbReference>
<dbReference type="EMBL" id="CAUJNA010002066">
    <property type="protein sequence ID" value="CAJ1390387.1"/>
    <property type="molecule type" value="Genomic_DNA"/>
</dbReference>
<keyword evidence="1" id="KW-0677">Repeat</keyword>
<dbReference type="InterPro" id="IPR002110">
    <property type="entry name" value="Ankyrin_rpt"/>
</dbReference>
<evidence type="ECO:0000313" key="5">
    <source>
        <dbReference type="EMBL" id="CAJ1390387.1"/>
    </source>
</evidence>
<evidence type="ECO:0000313" key="6">
    <source>
        <dbReference type="Proteomes" id="UP001178507"/>
    </source>
</evidence>
<evidence type="ECO:0000256" key="2">
    <source>
        <dbReference type="ARBA" id="ARBA00023043"/>
    </source>
</evidence>
<organism evidence="5 6">
    <name type="scientific">Effrenium voratum</name>
    <dbReference type="NCBI Taxonomy" id="2562239"/>
    <lineage>
        <taxon>Eukaryota</taxon>
        <taxon>Sar</taxon>
        <taxon>Alveolata</taxon>
        <taxon>Dinophyceae</taxon>
        <taxon>Suessiales</taxon>
        <taxon>Symbiodiniaceae</taxon>
        <taxon>Effrenium</taxon>
    </lineage>
</organism>
<comment type="caution">
    <text evidence="5">The sequence shown here is derived from an EMBL/GenBank/DDBJ whole genome shotgun (WGS) entry which is preliminary data.</text>
</comment>
<dbReference type="AlphaFoldDB" id="A0AA36IPB0"/>
<dbReference type="SUPFAM" id="SSF48403">
    <property type="entry name" value="Ankyrin repeat"/>
    <property type="match status" value="1"/>
</dbReference>
<dbReference type="Proteomes" id="UP001178507">
    <property type="component" value="Unassembled WGS sequence"/>
</dbReference>
<dbReference type="InterPro" id="IPR036770">
    <property type="entry name" value="Ankyrin_rpt-contain_sf"/>
</dbReference>
<accession>A0AA36IPB0</accession>
<protein>
    <submittedName>
        <fullName evidence="5">Uncharacterized protein</fullName>
    </submittedName>
</protein>
<dbReference type="PANTHER" id="PTHR24173">
    <property type="entry name" value="ANKYRIN REPEAT CONTAINING"/>
    <property type="match status" value="1"/>
</dbReference>
<reference evidence="5" key="1">
    <citation type="submission" date="2023-08" db="EMBL/GenBank/DDBJ databases">
        <authorList>
            <person name="Chen Y."/>
            <person name="Shah S."/>
            <person name="Dougan E. K."/>
            <person name="Thang M."/>
            <person name="Chan C."/>
        </authorList>
    </citation>
    <scope>NUCLEOTIDE SEQUENCE</scope>
</reference>
<proteinExistence type="predicted"/>
<feature type="region of interest" description="Disordered" evidence="4">
    <location>
        <begin position="209"/>
        <end position="232"/>
    </location>
</feature>
<keyword evidence="6" id="KW-1185">Reference proteome</keyword>
<feature type="compositionally biased region" description="Basic and acidic residues" evidence="4">
    <location>
        <begin position="217"/>
        <end position="226"/>
    </location>
</feature>
<name>A0AA36IPB0_9DINO</name>
<evidence type="ECO:0000256" key="3">
    <source>
        <dbReference type="PROSITE-ProRule" id="PRU00023"/>
    </source>
</evidence>
<dbReference type="PANTHER" id="PTHR24173:SF74">
    <property type="entry name" value="ANKYRIN REPEAT DOMAIN-CONTAINING PROTEIN 16"/>
    <property type="match status" value="1"/>
</dbReference>
<dbReference type="Gene3D" id="1.25.40.20">
    <property type="entry name" value="Ankyrin repeat-containing domain"/>
    <property type="match status" value="1"/>
</dbReference>
<evidence type="ECO:0000256" key="4">
    <source>
        <dbReference type="SAM" id="MobiDB-lite"/>
    </source>
</evidence>
<dbReference type="PROSITE" id="PS50088">
    <property type="entry name" value="ANK_REPEAT"/>
    <property type="match status" value="1"/>
</dbReference>
<dbReference type="Pfam" id="PF12796">
    <property type="entry name" value="Ank_2"/>
    <property type="match status" value="1"/>
</dbReference>
<gene>
    <name evidence="5" type="ORF">EVOR1521_LOCUS15830</name>
</gene>
<evidence type="ECO:0000256" key="1">
    <source>
        <dbReference type="ARBA" id="ARBA00022737"/>
    </source>
</evidence>
<feature type="repeat" description="ANK" evidence="3">
    <location>
        <begin position="158"/>
        <end position="190"/>
    </location>
</feature>
<sequence length="269" mass="28166">MTSFPPVPAMCSHEPAEEQVLAYLAKLPPEKAAALLAKAQAEVVPKAEAKAEAKDVKATPDPVQAAADAMRSLAAGDFAAARQHCQEADLSYLGEEGWSCLHWVVHAAGAALAAKAEEPEVGCGCCHSAAEQTRDPALSLLRELLSRPGLQVDLRSAQGATALMFAADAGDVAACAALLAAGADVKATDDDGDDAAAWARARGHASVLSQLESRATPSKDEQERSCKTGKAQARNDNLANNLHARLKVPHVASICPPWRLLPPQAFMLR</sequence>
<feature type="non-terminal residue" evidence="5">
    <location>
        <position position="1"/>
    </location>
</feature>